<keyword evidence="5" id="KW-0539">Nucleus</keyword>
<proteinExistence type="predicted"/>
<dbReference type="EMBL" id="JAUUTY010000007">
    <property type="protein sequence ID" value="KAK1609690.1"/>
    <property type="molecule type" value="Genomic_DNA"/>
</dbReference>
<dbReference type="AlphaFoldDB" id="A0AAD8QV50"/>
<dbReference type="SUPFAM" id="SSF101936">
    <property type="entry name" value="DNA-binding pseudobarrel domain"/>
    <property type="match status" value="1"/>
</dbReference>
<protein>
    <recommendedName>
        <fullName evidence="8">TF-B3 domain-containing protein</fullName>
    </recommendedName>
</protein>
<evidence type="ECO:0000256" key="5">
    <source>
        <dbReference type="ARBA" id="ARBA00023242"/>
    </source>
</evidence>
<comment type="caution">
    <text evidence="6">The sequence shown here is derived from an EMBL/GenBank/DDBJ whole genome shotgun (WGS) entry which is preliminary data.</text>
</comment>
<dbReference type="GO" id="GO:0003677">
    <property type="term" value="F:DNA binding"/>
    <property type="evidence" value="ECO:0007669"/>
    <property type="project" value="UniProtKB-KW"/>
</dbReference>
<keyword evidence="3" id="KW-0238">DNA-binding</keyword>
<sequence length="96" mass="10746">MPSRGCRTPSPTSSPAKGARARCICGRLPAAGKMYLRIGWEKFACYHRLEAGFVLMFSYFGEMDMSVKVFDETCCRRQYHDDSAEEGRGLSVVSSH</sequence>
<organism evidence="6 7">
    <name type="scientific">Lolium multiflorum</name>
    <name type="common">Italian ryegrass</name>
    <name type="synonym">Lolium perenne subsp. multiflorum</name>
    <dbReference type="NCBI Taxonomy" id="4521"/>
    <lineage>
        <taxon>Eukaryota</taxon>
        <taxon>Viridiplantae</taxon>
        <taxon>Streptophyta</taxon>
        <taxon>Embryophyta</taxon>
        <taxon>Tracheophyta</taxon>
        <taxon>Spermatophyta</taxon>
        <taxon>Magnoliopsida</taxon>
        <taxon>Liliopsida</taxon>
        <taxon>Poales</taxon>
        <taxon>Poaceae</taxon>
        <taxon>BOP clade</taxon>
        <taxon>Pooideae</taxon>
        <taxon>Poodae</taxon>
        <taxon>Poeae</taxon>
        <taxon>Poeae Chloroplast Group 2 (Poeae type)</taxon>
        <taxon>Loliodinae</taxon>
        <taxon>Loliinae</taxon>
        <taxon>Lolium</taxon>
    </lineage>
</organism>
<keyword evidence="7" id="KW-1185">Reference proteome</keyword>
<keyword evidence="2" id="KW-0805">Transcription regulation</keyword>
<name>A0AAD8QV50_LOLMU</name>
<gene>
    <name evidence="6" type="ORF">QYE76_033363</name>
</gene>
<evidence type="ECO:0000256" key="2">
    <source>
        <dbReference type="ARBA" id="ARBA00023015"/>
    </source>
</evidence>
<dbReference type="Gene3D" id="2.40.330.10">
    <property type="entry name" value="DNA-binding pseudobarrel domain"/>
    <property type="match status" value="1"/>
</dbReference>
<evidence type="ECO:0008006" key="8">
    <source>
        <dbReference type="Google" id="ProtNLM"/>
    </source>
</evidence>
<evidence type="ECO:0000256" key="3">
    <source>
        <dbReference type="ARBA" id="ARBA00023125"/>
    </source>
</evidence>
<evidence type="ECO:0000313" key="7">
    <source>
        <dbReference type="Proteomes" id="UP001231189"/>
    </source>
</evidence>
<dbReference type="Proteomes" id="UP001231189">
    <property type="component" value="Unassembled WGS sequence"/>
</dbReference>
<accession>A0AAD8QV50</accession>
<dbReference type="InterPro" id="IPR015300">
    <property type="entry name" value="DNA-bd_pseudobarrel_sf"/>
</dbReference>
<keyword evidence="4" id="KW-0804">Transcription</keyword>
<evidence type="ECO:0000313" key="6">
    <source>
        <dbReference type="EMBL" id="KAK1609690.1"/>
    </source>
</evidence>
<dbReference type="GO" id="GO:0005634">
    <property type="term" value="C:nucleus"/>
    <property type="evidence" value="ECO:0007669"/>
    <property type="project" value="UniProtKB-SubCell"/>
</dbReference>
<reference evidence="6" key="1">
    <citation type="submission" date="2023-07" db="EMBL/GenBank/DDBJ databases">
        <title>A chromosome-level genome assembly of Lolium multiflorum.</title>
        <authorList>
            <person name="Chen Y."/>
            <person name="Copetti D."/>
            <person name="Kolliker R."/>
            <person name="Studer B."/>
        </authorList>
    </citation>
    <scope>NUCLEOTIDE SEQUENCE</scope>
    <source>
        <strain evidence="6">02402/16</strain>
        <tissue evidence="6">Leaf</tissue>
    </source>
</reference>
<evidence type="ECO:0000256" key="4">
    <source>
        <dbReference type="ARBA" id="ARBA00023163"/>
    </source>
</evidence>
<comment type="subcellular location">
    <subcellularLocation>
        <location evidence="1">Nucleus</location>
    </subcellularLocation>
</comment>
<evidence type="ECO:0000256" key="1">
    <source>
        <dbReference type="ARBA" id="ARBA00004123"/>
    </source>
</evidence>